<keyword evidence="2" id="KW-0472">Membrane</keyword>
<name>A0A5B0EAY0_9MICC</name>
<evidence type="ECO:0000256" key="2">
    <source>
        <dbReference type="SAM" id="Phobius"/>
    </source>
</evidence>
<protein>
    <submittedName>
        <fullName evidence="3">LPXTG cell wall anchor domain-containing protein</fullName>
    </submittedName>
</protein>
<dbReference type="NCBIfam" id="TIGR01167">
    <property type="entry name" value="LPXTG_anchor"/>
    <property type="match status" value="1"/>
</dbReference>
<keyword evidence="2" id="KW-0812">Transmembrane</keyword>
<keyword evidence="2" id="KW-1133">Transmembrane helix</keyword>
<dbReference type="EMBL" id="VOBL01000014">
    <property type="protein sequence ID" value="KAA0975806.1"/>
    <property type="molecule type" value="Genomic_DNA"/>
</dbReference>
<comment type="caution">
    <text evidence="3">The sequence shown here is derived from an EMBL/GenBank/DDBJ whole genome shotgun (WGS) entry which is preliminary data.</text>
</comment>
<evidence type="ECO:0000313" key="3">
    <source>
        <dbReference type="EMBL" id="KAA0975806.1"/>
    </source>
</evidence>
<organism evidence="3 4">
    <name type="scientific">Paeniglutamicibacter gangotriensis</name>
    <dbReference type="NCBI Taxonomy" id="254787"/>
    <lineage>
        <taxon>Bacteria</taxon>
        <taxon>Bacillati</taxon>
        <taxon>Actinomycetota</taxon>
        <taxon>Actinomycetes</taxon>
        <taxon>Micrococcales</taxon>
        <taxon>Micrococcaceae</taxon>
        <taxon>Paeniglutamicibacter</taxon>
    </lineage>
</organism>
<evidence type="ECO:0000256" key="1">
    <source>
        <dbReference type="SAM" id="MobiDB-lite"/>
    </source>
</evidence>
<dbReference type="Proteomes" id="UP000323856">
    <property type="component" value="Unassembled WGS sequence"/>
</dbReference>
<evidence type="ECO:0000313" key="4">
    <source>
        <dbReference type="Proteomes" id="UP000323856"/>
    </source>
</evidence>
<feature type="region of interest" description="Disordered" evidence="1">
    <location>
        <begin position="41"/>
        <end position="109"/>
    </location>
</feature>
<gene>
    <name evidence="3" type="ORF">FQ154_13495</name>
</gene>
<dbReference type="AlphaFoldDB" id="A0A5B0EAY0"/>
<reference evidence="3 4" key="1">
    <citation type="submission" date="2019-07" db="EMBL/GenBank/DDBJ databases">
        <title>Analysis of the biochemical properties, biological activity and biotechnological potential of siderophores and biosurfactants produced by Antarctic psychrotolerant bacteria.</title>
        <authorList>
            <person name="Styczynski M."/>
            <person name="Krucon T."/>
            <person name="Decewicz P."/>
            <person name="Dziewit L."/>
        </authorList>
    </citation>
    <scope>NUCLEOTIDE SEQUENCE [LARGE SCALE GENOMIC DNA]</scope>
    <source>
        <strain evidence="3 4">ANT_H27</strain>
    </source>
</reference>
<accession>A0A5B0EAY0</accession>
<feature type="compositionally biased region" description="Basic and acidic residues" evidence="1">
    <location>
        <begin position="49"/>
        <end position="63"/>
    </location>
</feature>
<feature type="transmembrane region" description="Helical" evidence="2">
    <location>
        <begin position="109"/>
        <end position="129"/>
    </location>
</feature>
<proteinExistence type="predicted"/>
<sequence>MTATVADGAWTVMAPKDLETGDYKVTAVQIIDEVSSAPVSIDFTIAAEPKPEPTEKPTEEPTEKPTASPKPSQAPSDSPEPSKAPVKPQGNNDDNDDDAPLAHTGPSEALPFIATGGALLVAVGAFLLFRRKNIKGHHGA</sequence>